<feature type="domain" description="CBM6" evidence="4">
    <location>
        <begin position="305"/>
        <end position="427"/>
    </location>
</feature>
<dbReference type="RefSeq" id="WP_209859961.1">
    <property type="nucleotide sequence ID" value="NZ_JAGGLD010000001.1"/>
</dbReference>
<dbReference type="InterPro" id="IPR000757">
    <property type="entry name" value="Beta-glucanase-like"/>
</dbReference>
<dbReference type="PANTHER" id="PTHR10963:SF55">
    <property type="entry name" value="GLYCOSIDE HYDROLASE FAMILY 16 PROTEIN"/>
    <property type="match status" value="1"/>
</dbReference>
<dbReference type="InterPro" id="IPR005084">
    <property type="entry name" value="CBM6"/>
</dbReference>
<accession>A0ABS4JEM4</accession>
<evidence type="ECO:0000313" key="7">
    <source>
        <dbReference type="Proteomes" id="UP001519288"/>
    </source>
</evidence>
<dbReference type="Gene3D" id="2.60.120.200">
    <property type="match status" value="1"/>
</dbReference>
<dbReference type="InterPro" id="IPR013320">
    <property type="entry name" value="ConA-like_dom_sf"/>
</dbReference>
<evidence type="ECO:0000259" key="4">
    <source>
        <dbReference type="PROSITE" id="PS51175"/>
    </source>
</evidence>
<dbReference type="Gene3D" id="2.60.120.260">
    <property type="entry name" value="Galactose-binding domain-like"/>
    <property type="match status" value="2"/>
</dbReference>
<gene>
    <name evidence="6" type="ORF">J2Z69_001184</name>
</gene>
<comment type="caution">
    <text evidence="6">The sequence shown here is derived from an EMBL/GenBank/DDBJ whole genome shotgun (WGS) entry which is preliminary data.</text>
</comment>
<dbReference type="EMBL" id="JAGGLD010000001">
    <property type="protein sequence ID" value="MBP2000165.1"/>
    <property type="molecule type" value="Genomic_DNA"/>
</dbReference>
<dbReference type="Pfam" id="PF00722">
    <property type="entry name" value="Glyco_hydro_16"/>
    <property type="match status" value="1"/>
</dbReference>
<evidence type="ECO:0000256" key="2">
    <source>
        <dbReference type="SAM" id="SignalP"/>
    </source>
</evidence>
<dbReference type="InterPro" id="IPR050546">
    <property type="entry name" value="Glycosyl_Hydrlase_16"/>
</dbReference>
<sequence>MKKKWLKPLCVTVAVGSSIWLTNMIAPSTVHAADFPANPISKSGWVLTSNDEFNAADLNQQLWFPYYLPHWSTRELTKANYEIQNGNLVLKITPEMKTWDPIKDAGTVISGIQTGEKDWIHRWTNYTAINHHEETVQNLIQKYGYFELRAKVQKGSGIHSAWWMVGFQQDQNASGETKMNAEVDIFETLGNNPTTELINLHPWNDPNITSSGNSASSGADLSQDFHVYGFEWTETNMKFYLDNQLVKTINQSPNYPMMTLLGLYEKRNGGWTGAFDATVPYPKKFEIDYFRAYQKAPDSNSALSVTREGEDAYLYGTTKVTDSAIASGKRVAGYIGSGAANVAEYRDIYATNAGTYPLQINYISGENRNLYVQVNNNSPVLLSNLNSGSWSSKAATNTTVSLNAGLNNIRFFNNDGPAPDIDAITVGTVNKALSASVSAGSQNSAYPIANISDGIVSTTYQSADAPTLPQNITFNWNTPQTLKQISLSSTYGQGQGITNFDIQVSDDGINNWTTIASSGTVSWSSNTATTEKKNFSFSEVSGKKGLRLVVKQANLTWKHFAVNELEIN</sequence>
<protein>
    <submittedName>
        <fullName evidence="6">Beta-glucanase (GH16 family)</fullName>
    </submittedName>
</protein>
<feature type="domain" description="GH16" evidence="5">
    <location>
        <begin position="33"/>
        <end position="298"/>
    </location>
</feature>
<dbReference type="InterPro" id="IPR008979">
    <property type="entry name" value="Galactose-bd-like_sf"/>
</dbReference>
<dbReference type="PANTHER" id="PTHR10963">
    <property type="entry name" value="GLYCOSYL HYDROLASE-RELATED"/>
    <property type="match status" value="1"/>
</dbReference>
<dbReference type="PROSITE" id="PS51762">
    <property type="entry name" value="GH16_2"/>
    <property type="match status" value="1"/>
</dbReference>
<dbReference type="InterPro" id="IPR000421">
    <property type="entry name" value="FA58C"/>
</dbReference>
<feature type="domain" description="F5/8 type C" evidence="3">
    <location>
        <begin position="416"/>
        <end position="568"/>
    </location>
</feature>
<feature type="signal peptide" evidence="2">
    <location>
        <begin position="1"/>
        <end position="32"/>
    </location>
</feature>
<dbReference type="SUPFAM" id="SSF49785">
    <property type="entry name" value="Galactose-binding domain-like"/>
    <property type="match status" value="2"/>
</dbReference>
<dbReference type="SUPFAM" id="SSF49899">
    <property type="entry name" value="Concanavalin A-like lectins/glucanases"/>
    <property type="match status" value="1"/>
</dbReference>
<proteinExistence type="inferred from homology"/>
<dbReference type="CDD" id="cd00413">
    <property type="entry name" value="Glyco_hydrolase_16"/>
    <property type="match status" value="1"/>
</dbReference>
<name>A0ABS4JEM4_9BACL</name>
<dbReference type="Proteomes" id="UP001519288">
    <property type="component" value="Unassembled WGS sequence"/>
</dbReference>
<keyword evidence="2" id="KW-0732">Signal</keyword>
<dbReference type="CDD" id="cd04081">
    <property type="entry name" value="CBM35_galactosidase-like"/>
    <property type="match status" value="1"/>
</dbReference>
<comment type="similarity">
    <text evidence="1">Belongs to the glycosyl hydrolase 16 family.</text>
</comment>
<reference evidence="6 7" key="1">
    <citation type="submission" date="2021-03" db="EMBL/GenBank/DDBJ databases">
        <title>Genomic Encyclopedia of Type Strains, Phase IV (KMG-IV): sequencing the most valuable type-strain genomes for metagenomic binning, comparative biology and taxonomic classification.</title>
        <authorList>
            <person name="Goeker M."/>
        </authorList>
    </citation>
    <scope>NUCLEOTIDE SEQUENCE [LARGE SCALE GENOMIC DNA]</scope>
    <source>
        <strain evidence="6 7">DSM 26806</strain>
    </source>
</reference>
<organism evidence="6 7">
    <name type="scientific">Paenibacillus shirakamiensis</name>
    <dbReference type="NCBI Taxonomy" id="1265935"/>
    <lineage>
        <taxon>Bacteria</taxon>
        <taxon>Bacillati</taxon>
        <taxon>Bacillota</taxon>
        <taxon>Bacilli</taxon>
        <taxon>Bacillales</taxon>
        <taxon>Paenibacillaceae</taxon>
        <taxon>Paenibacillus</taxon>
    </lineage>
</organism>
<dbReference type="PROSITE" id="PS50022">
    <property type="entry name" value="FA58C_3"/>
    <property type="match status" value="1"/>
</dbReference>
<feature type="chain" id="PRO_5046976372" evidence="2">
    <location>
        <begin position="33"/>
        <end position="568"/>
    </location>
</feature>
<keyword evidence="7" id="KW-1185">Reference proteome</keyword>
<dbReference type="PROSITE" id="PS51175">
    <property type="entry name" value="CBM6"/>
    <property type="match status" value="1"/>
</dbReference>
<evidence type="ECO:0000313" key="6">
    <source>
        <dbReference type="EMBL" id="MBP2000165.1"/>
    </source>
</evidence>
<evidence type="ECO:0000259" key="5">
    <source>
        <dbReference type="PROSITE" id="PS51762"/>
    </source>
</evidence>
<evidence type="ECO:0000259" key="3">
    <source>
        <dbReference type="PROSITE" id="PS50022"/>
    </source>
</evidence>
<evidence type="ECO:0000256" key="1">
    <source>
        <dbReference type="ARBA" id="ARBA00006865"/>
    </source>
</evidence>